<keyword evidence="2" id="KW-0378">Hydrolase</keyword>
<dbReference type="SUPFAM" id="SSF52200">
    <property type="entry name" value="Toll/Interleukin receptor TIR domain"/>
    <property type="match status" value="1"/>
</dbReference>
<evidence type="ECO:0000259" key="5">
    <source>
        <dbReference type="PROSITE" id="PS50104"/>
    </source>
</evidence>
<dbReference type="Proteomes" id="UP000237105">
    <property type="component" value="Unassembled WGS sequence"/>
</dbReference>
<dbReference type="PROSITE" id="PS50104">
    <property type="entry name" value="TIR"/>
    <property type="match status" value="1"/>
</dbReference>
<dbReference type="OrthoDB" id="1164163at2759"/>
<gene>
    <name evidence="6" type="ORF">PanWU01x14_097150</name>
</gene>
<dbReference type="STRING" id="3476.A0A2P5D4H9"/>
<evidence type="ECO:0000256" key="1">
    <source>
        <dbReference type="ARBA" id="ARBA00011982"/>
    </source>
</evidence>
<comment type="caution">
    <text evidence="6">The sequence shown here is derived from an EMBL/GenBank/DDBJ whole genome shotgun (WGS) entry which is preliminary data.</text>
</comment>
<organism evidence="6 7">
    <name type="scientific">Parasponia andersonii</name>
    <name type="common">Sponia andersonii</name>
    <dbReference type="NCBI Taxonomy" id="3476"/>
    <lineage>
        <taxon>Eukaryota</taxon>
        <taxon>Viridiplantae</taxon>
        <taxon>Streptophyta</taxon>
        <taxon>Embryophyta</taxon>
        <taxon>Tracheophyta</taxon>
        <taxon>Spermatophyta</taxon>
        <taxon>Magnoliopsida</taxon>
        <taxon>eudicotyledons</taxon>
        <taxon>Gunneridae</taxon>
        <taxon>Pentapetalae</taxon>
        <taxon>rosids</taxon>
        <taxon>fabids</taxon>
        <taxon>Rosales</taxon>
        <taxon>Cannabaceae</taxon>
        <taxon>Parasponia</taxon>
    </lineage>
</organism>
<dbReference type="Gene3D" id="3.40.50.10140">
    <property type="entry name" value="Toll/interleukin-1 receptor homology (TIR) domain"/>
    <property type="match status" value="1"/>
</dbReference>
<dbReference type="InterPro" id="IPR035897">
    <property type="entry name" value="Toll_tir_struct_dom_sf"/>
</dbReference>
<keyword evidence="7" id="KW-1185">Reference proteome</keyword>
<dbReference type="PANTHER" id="PTHR32009:SF39">
    <property type="entry name" value="TIR DOMAIN-CONTAINING PROTEIN"/>
    <property type="match status" value="1"/>
</dbReference>
<feature type="domain" description="TIR" evidence="5">
    <location>
        <begin position="10"/>
        <end position="167"/>
    </location>
</feature>
<dbReference type="PANTHER" id="PTHR32009">
    <property type="entry name" value="TMV RESISTANCE PROTEIN N-LIKE"/>
    <property type="match status" value="1"/>
</dbReference>
<dbReference type="EMBL" id="JXTB01000065">
    <property type="protein sequence ID" value="PON68155.1"/>
    <property type="molecule type" value="Genomic_DNA"/>
</dbReference>
<evidence type="ECO:0000313" key="6">
    <source>
        <dbReference type="EMBL" id="PON68155.1"/>
    </source>
</evidence>
<dbReference type="AlphaFoldDB" id="A0A2P5D4H9"/>
<comment type="catalytic activity">
    <reaction evidence="4">
        <text>NAD(+) + H2O = ADP-D-ribose + nicotinamide + H(+)</text>
        <dbReference type="Rhea" id="RHEA:16301"/>
        <dbReference type="ChEBI" id="CHEBI:15377"/>
        <dbReference type="ChEBI" id="CHEBI:15378"/>
        <dbReference type="ChEBI" id="CHEBI:17154"/>
        <dbReference type="ChEBI" id="CHEBI:57540"/>
        <dbReference type="ChEBI" id="CHEBI:57967"/>
        <dbReference type="EC" id="3.2.2.6"/>
    </reaction>
    <physiologicalReaction direction="left-to-right" evidence="4">
        <dbReference type="Rhea" id="RHEA:16302"/>
    </physiologicalReaction>
</comment>
<dbReference type="SMART" id="SM00255">
    <property type="entry name" value="TIR"/>
    <property type="match status" value="1"/>
</dbReference>
<reference evidence="7" key="1">
    <citation type="submission" date="2016-06" db="EMBL/GenBank/DDBJ databases">
        <title>Parallel loss of symbiosis genes in relatives of nitrogen-fixing non-legume Parasponia.</title>
        <authorList>
            <person name="Van Velzen R."/>
            <person name="Holmer R."/>
            <person name="Bu F."/>
            <person name="Rutten L."/>
            <person name="Van Zeijl A."/>
            <person name="Liu W."/>
            <person name="Santuari L."/>
            <person name="Cao Q."/>
            <person name="Sharma T."/>
            <person name="Shen D."/>
            <person name="Roswanjaya Y."/>
            <person name="Wardhani T."/>
            <person name="Kalhor M.S."/>
            <person name="Jansen J."/>
            <person name="Van den Hoogen J."/>
            <person name="Gungor B."/>
            <person name="Hartog M."/>
            <person name="Hontelez J."/>
            <person name="Verver J."/>
            <person name="Yang W.-C."/>
            <person name="Schijlen E."/>
            <person name="Repin R."/>
            <person name="Schilthuizen M."/>
            <person name="Schranz E."/>
            <person name="Heidstra R."/>
            <person name="Miyata K."/>
            <person name="Fedorova E."/>
            <person name="Kohlen W."/>
            <person name="Bisseling T."/>
            <person name="Smit S."/>
            <person name="Geurts R."/>
        </authorList>
    </citation>
    <scope>NUCLEOTIDE SEQUENCE [LARGE SCALE GENOMIC DNA]</scope>
    <source>
        <strain evidence="7">cv. WU1-14</strain>
    </source>
</reference>
<dbReference type="EC" id="3.2.2.6" evidence="1"/>
<dbReference type="GO" id="GO:0007165">
    <property type="term" value="P:signal transduction"/>
    <property type="evidence" value="ECO:0007669"/>
    <property type="project" value="InterPro"/>
</dbReference>
<dbReference type="Pfam" id="PF01582">
    <property type="entry name" value="TIR"/>
    <property type="match status" value="1"/>
</dbReference>
<keyword evidence="3" id="KW-0520">NAD</keyword>
<evidence type="ECO:0000313" key="7">
    <source>
        <dbReference type="Proteomes" id="UP000237105"/>
    </source>
</evidence>
<name>A0A2P5D4H9_PARAD</name>
<proteinExistence type="predicted"/>
<evidence type="ECO:0000256" key="2">
    <source>
        <dbReference type="ARBA" id="ARBA00022801"/>
    </source>
</evidence>
<evidence type="ECO:0000256" key="4">
    <source>
        <dbReference type="ARBA" id="ARBA00047304"/>
    </source>
</evidence>
<dbReference type="GO" id="GO:0061809">
    <property type="term" value="F:NAD+ nucleosidase activity, cyclic ADP-ribose generating"/>
    <property type="evidence" value="ECO:0007669"/>
    <property type="project" value="UniProtKB-EC"/>
</dbReference>
<accession>A0A2P5D4H9</accession>
<dbReference type="InterPro" id="IPR000157">
    <property type="entry name" value="TIR_dom"/>
</dbReference>
<evidence type="ECO:0000256" key="3">
    <source>
        <dbReference type="ARBA" id="ARBA00023027"/>
    </source>
</evidence>
<protein>
    <recommendedName>
        <fullName evidence="1">ADP-ribosyl cyclase/cyclic ADP-ribose hydrolase</fullName>
        <ecNumber evidence="1">3.2.2.6</ecNumber>
    </recommendedName>
</protein>
<sequence>MDTYSSPPGPEFDVYFSFSREDPQRHIAEFASKSLVMDGIRTFKDENQVLQRGLQLGHQRKEAIQTSRIAIILLSQDYLSSDFCLEELVLILRCRERWGMIVVPIFYDLNPSDLRKVRGAVANALSRQRVGGCWWNRWKFALQEASDLCGWDHTTYIDIYKKFGNLINEVVTGLQTNDKVTLLEDCLRREQEKSAIQAQRICELKQGQEEEVGQAAQLVSNIT</sequence>